<dbReference type="EMBL" id="JBHTKL010000005">
    <property type="protein sequence ID" value="MFD1019657.1"/>
    <property type="molecule type" value="Genomic_DNA"/>
</dbReference>
<name>A0ABW3L0Q3_9BACI</name>
<dbReference type="RefSeq" id="WP_386059900.1">
    <property type="nucleotide sequence ID" value="NZ_JBHTKL010000005.1"/>
</dbReference>
<protein>
    <submittedName>
        <fullName evidence="2">MBL fold metallo-hydrolase</fullName>
    </submittedName>
</protein>
<keyword evidence="3" id="KW-1185">Reference proteome</keyword>
<dbReference type="PANTHER" id="PTHR42951:SF4">
    <property type="entry name" value="ACYL-COENZYME A THIOESTERASE MBLAC2"/>
    <property type="match status" value="1"/>
</dbReference>
<dbReference type="InterPro" id="IPR001279">
    <property type="entry name" value="Metallo-B-lactamas"/>
</dbReference>
<proteinExistence type="predicted"/>
<dbReference type="SUPFAM" id="SSF56281">
    <property type="entry name" value="Metallo-hydrolase/oxidoreductase"/>
    <property type="match status" value="1"/>
</dbReference>
<dbReference type="PANTHER" id="PTHR42951">
    <property type="entry name" value="METALLO-BETA-LACTAMASE DOMAIN-CONTAINING"/>
    <property type="match status" value="1"/>
</dbReference>
<gene>
    <name evidence="2" type="ORF">ACFQ2J_10780</name>
</gene>
<accession>A0ABW3L0Q3</accession>
<sequence length="322" mass="36411">MKIRETEYFSMHELDEGVYAAIAKPGKGAWSNAGVVDLGDSLLVFDAFSTPTAALELRKQAESLTGKKVQYMINSHYHGDHVFGNQAFADATIISTPRTKQLIEENNTVGDLEKEKTEMEAYLQSLKVQIEESRTPVLQSSLESQYNEMKRVLDDLHVLRTVLPQVLFEEKLVIEGSKRKVELHCLGGGHTPSDTFMYLPDEKIAFMGDLVTENLHVPVHDPQQFHDILEYVKKMDIDTLVPGHGNVGNLEMLHTLAAYLDFLIRTSQDAIRTEVSLESLLAEVEVPTEYRQWQGIKGIKGNLSATYAFYMEETKKEIIENY</sequence>
<evidence type="ECO:0000259" key="1">
    <source>
        <dbReference type="SMART" id="SM00849"/>
    </source>
</evidence>
<dbReference type="Gene3D" id="3.60.15.10">
    <property type="entry name" value="Ribonuclease Z/Hydroxyacylglutathione hydrolase-like"/>
    <property type="match status" value="1"/>
</dbReference>
<dbReference type="Pfam" id="PF00753">
    <property type="entry name" value="Lactamase_B"/>
    <property type="match status" value="1"/>
</dbReference>
<reference evidence="3" key="1">
    <citation type="journal article" date="2019" name="Int. J. Syst. Evol. Microbiol.">
        <title>The Global Catalogue of Microorganisms (GCM) 10K type strain sequencing project: providing services to taxonomists for standard genome sequencing and annotation.</title>
        <authorList>
            <consortium name="The Broad Institute Genomics Platform"/>
            <consortium name="The Broad Institute Genome Sequencing Center for Infectious Disease"/>
            <person name="Wu L."/>
            <person name="Ma J."/>
        </authorList>
    </citation>
    <scope>NUCLEOTIDE SEQUENCE [LARGE SCALE GENOMIC DNA]</scope>
    <source>
        <strain evidence="3">CCUG 56607</strain>
    </source>
</reference>
<feature type="domain" description="Metallo-beta-lactamase" evidence="1">
    <location>
        <begin position="30"/>
        <end position="244"/>
    </location>
</feature>
<dbReference type="InterPro" id="IPR036866">
    <property type="entry name" value="RibonucZ/Hydroxyglut_hydro"/>
</dbReference>
<organism evidence="2 3">
    <name type="scientific">Thalassobacillus hwangdonensis</name>
    <dbReference type="NCBI Taxonomy" id="546108"/>
    <lineage>
        <taxon>Bacteria</taxon>
        <taxon>Bacillati</taxon>
        <taxon>Bacillota</taxon>
        <taxon>Bacilli</taxon>
        <taxon>Bacillales</taxon>
        <taxon>Bacillaceae</taxon>
        <taxon>Thalassobacillus</taxon>
    </lineage>
</organism>
<comment type="caution">
    <text evidence="2">The sequence shown here is derived from an EMBL/GenBank/DDBJ whole genome shotgun (WGS) entry which is preliminary data.</text>
</comment>
<evidence type="ECO:0000313" key="3">
    <source>
        <dbReference type="Proteomes" id="UP001596990"/>
    </source>
</evidence>
<dbReference type="InterPro" id="IPR050855">
    <property type="entry name" value="NDM-1-like"/>
</dbReference>
<evidence type="ECO:0000313" key="2">
    <source>
        <dbReference type="EMBL" id="MFD1019657.1"/>
    </source>
</evidence>
<dbReference type="CDD" id="cd16282">
    <property type="entry name" value="metallo-hydrolase-like_MBL-fold"/>
    <property type="match status" value="1"/>
</dbReference>
<dbReference type="Proteomes" id="UP001596990">
    <property type="component" value="Unassembled WGS sequence"/>
</dbReference>
<dbReference type="SMART" id="SM00849">
    <property type="entry name" value="Lactamase_B"/>
    <property type="match status" value="1"/>
</dbReference>